<dbReference type="EMBL" id="QJKJ01011616">
    <property type="protein sequence ID" value="RDX70653.1"/>
    <property type="molecule type" value="Genomic_DNA"/>
</dbReference>
<protein>
    <recommendedName>
        <fullName evidence="3">RNase H type-1 domain-containing protein</fullName>
    </recommendedName>
</protein>
<feature type="non-terminal residue" evidence="1">
    <location>
        <position position="1"/>
    </location>
</feature>
<proteinExistence type="predicted"/>
<sequence length="65" mass="7265">MALFEYDIVFISQKAIKARLGFDCTNNMAKYGACAMGITMALEHQVKELKVFADPTLVIYQLCGE</sequence>
<dbReference type="AlphaFoldDB" id="A0A371EXH1"/>
<evidence type="ECO:0008006" key="3">
    <source>
        <dbReference type="Google" id="ProtNLM"/>
    </source>
</evidence>
<keyword evidence="2" id="KW-1185">Reference proteome</keyword>
<dbReference type="PANTHER" id="PTHR48475:SF1">
    <property type="entry name" value="RNASE H TYPE-1 DOMAIN-CONTAINING PROTEIN"/>
    <property type="match status" value="1"/>
</dbReference>
<comment type="caution">
    <text evidence="1">The sequence shown here is derived from an EMBL/GenBank/DDBJ whole genome shotgun (WGS) entry which is preliminary data.</text>
</comment>
<reference evidence="1" key="1">
    <citation type="submission" date="2018-05" db="EMBL/GenBank/DDBJ databases">
        <title>Draft genome of Mucuna pruriens seed.</title>
        <authorList>
            <person name="Nnadi N.E."/>
            <person name="Vos R."/>
            <person name="Hasami M.H."/>
            <person name="Devisetty U.K."/>
            <person name="Aguiy J.C."/>
        </authorList>
    </citation>
    <scope>NUCLEOTIDE SEQUENCE [LARGE SCALE GENOMIC DNA]</scope>
    <source>
        <strain evidence="1">JCA_2017</strain>
    </source>
</reference>
<dbReference type="OrthoDB" id="1933881at2759"/>
<dbReference type="Gene3D" id="3.30.420.10">
    <property type="entry name" value="Ribonuclease H-like superfamily/Ribonuclease H"/>
    <property type="match status" value="1"/>
</dbReference>
<name>A0A371EXH1_MUCPR</name>
<evidence type="ECO:0000313" key="1">
    <source>
        <dbReference type="EMBL" id="RDX70653.1"/>
    </source>
</evidence>
<dbReference type="SUPFAM" id="SSF53098">
    <property type="entry name" value="Ribonuclease H-like"/>
    <property type="match status" value="1"/>
</dbReference>
<evidence type="ECO:0000313" key="2">
    <source>
        <dbReference type="Proteomes" id="UP000257109"/>
    </source>
</evidence>
<accession>A0A371EXH1</accession>
<organism evidence="1 2">
    <name type="scientific">Mucuna pruriens</name>
    <name type="common">Velvet bean</name>
    <name type="synonym">Dolichos pruriens</name>
    <dbReference type="NCBI Taxonomy" id="157652"/>
    <lineage>
        <taxon>Eukaryota</taxon>
        <taxon>Viridiplantae</taxon>
        <taxon>Streptophyta</taxon>
        <taxon>Embryophyta</taxon>
        <taxon>Tracheophyta</taxon>
        <taxon>Spermatophyta</taxon>
        <taxon>Magnoliopsida</taxon>
        <taxon>eudicotyledons</taxon>
        <taxon>Gunneridae</taxon>
        <taxon>Pentapetalae</taxon>
        <taxon>rosids</taxon>
        <taxon>fabids</taxon>
        <taxon>Fabales</taxon>
        <taxon>Fabaceae</taxon>
        <taxon>Papilionoideae</taxon>
        <taxon>50 kb inversion clade</taxon>
        <taxon>NPAAA clade</taxon>
        <taxon>indigoferoid/millettioid clade</taxon>
        <taxon>Phaseoleae</taxon>
        <taxon>Mucuna</taxon>
    </lineage>
</organism>
<dbReference type="InterPro" id="IPR036397">
    <property type="entry name" value="RNaseH_sf"/>
</dbReference>
<dbReference type="PANTHER" id="PTHR48475">
    <property type="entry name" value="RIBONUCLEASE H"/>
    <property type="match status" value="1"/>
</dbReference>
<dbReference type="GO" id="GO:0003676">
    <property type="term" value="F:nucleic acid binding"/>
    <property type="evidence" value="ECO:0007669"/>
    <property type="project" value="InterPro"/>
</dbReference>
<dbReference type="Proteomes" id="UP000257109">
    <property type="component" value="Unassembled WGS sequence"/>
</dbReference>
<dbReference type="InterPro" id="IPR012337">
    <property type="entry name" value="RNaseH-like_sf"/>
</dbReference>
<gene>
    <name evidence="1" type="ORF">CR513_50077</name>
</gene>